<dbReference type="PANTHER" id="PTHR24256">
    <property type="entry name" value="TRYPTASE-RELATED"/>
    <property type="match status" value="1"/>
</dbReference>
<dbReference type="RefSeq" id="XP_026730800.1">
    <property type="nucleotide sequence ID" value="XM_026874999.1"/>
</dbReference>
<dbReference type="Proteomes" id="UP000322000">
    <property type="component" value="Chromosome 7"/>
</dbReference>
<feature type="signal peptide" evidence="4">
    <location>
        <begin position="1"/>
        <end position="17"/>
    </location>
</feature>
<dbReference type="GeneID" id="113495974"/>
<feature type="region of interest" description="Disordered" evidence="3">
    <location>
        <begin position="373"/>
        <end position="418"/>
    </location>
</feature>
<feature type="region of interest" description="Disordered" evidence="3">
    <location>
        <begin position="98"/>
        <end position="120"/>
    </location>
</feature>
<feature type="compositionally biased region" description="Polar residues" evidence="3">
    <location>
        <begin position="398"/>
        <end position="416"/>
    </location>
</feature>
<dbReference type="InterPro" id="IPR043504">
    <property type="entry name" value="Peptidase_S1_PA_chymotrypsin"/>
</dbReference>
<gene>
    <name evidence="7" type="primary">LOC113495974</name>
</gene>
<feature type="region of interest" description="Disordered" evidence="3">
    <location>
        <begin position="436"/>
        <end position="469"/>
    </location>
</feature>
<dbReference type="Gene3D" id="2.40.10.10">
    <property type="entry name" value="Trypsin-like serine proteases"/>
    <property type="match status" value="1"/>
</dbReference>
<keyword evidence="1" id="KW-1015">Disulfide bond</keyword>
<evidence type="ECO:0000256" key="2">
    <source>
        <dbReference type="ARBA" id="ARBA00024195"/>
    </source>
</evidence>
<accession>A0A7E5VR35</accession>
<evidence type="ECO:0000313" key="6">
    <source>
        <dbReference type="Proteomes" id="UP000322000"/>
    </source>
</evidence>
<feature type="region of interest" description="Disordered" evidence="3">
    <location>
        <begin position="242"/>
        <end position="285"/>
    </location>
</feature>
<feature type="region of interest" description="Disordered" evidence="3">
    <location>
        <begin position="298"/>
        <end position="330"/>
    </location>
</feature>
<keyword evidence="4" id="KW-0732">Signal</keyword>
<organism evidence="6 7">
    <name type="scientific">Trichoplusia ni</name>
    <name type="common">Cabbage looper</name>
    <dbReference type="NCBI Taxonomy" id="7111"/>
    <lineage>
        <taxon>Eukaryota</taxon>
        <taxon>Metazoa</taxon>
        <taxon>Ecdysozoa</taxon>
        <taxon>Arthropoda</taxon>
        <taxon>Hexapoda</taxon>
        <taxon>Insecta</taxon>
        <taxon>Pterygota</taxon>
        <taxon>Neoptera</taxon>
        <taxon>Endopterygota</taxon>
        <taxon>Lepidoptera</taxon>
        <taxon>Glossata</taxon>
        <taxon>Ditrysia</taxon>
        <taxon>Noctuoidea</taxon>
        <taxon>Noctuidae</taxon>
        <taxon>Plusiinae</taxon>
        <taxon>Trichoplusia</taxon>
    </lineage>
</organism>
<protein>
    <submittedName>
        <fullName evidence="7">Uncharacterized protein LOC113495974</fullName>
    </submittedName>
</protein>
<feature type="chain" id="PRO_5028848406" evidence="4">
    <location>
        <begin position="18"/>
        <end position="716"/>
    </location>
</feature>
<evidence type="ECO:0000256" key="1">
    <source>
        <dbReference type="ARBA" id="ARBA00023157"/>
    </source>
</evidence>
<keyword evidence="6" id="KW-1185">Reference proteome</keyword>
<evidence type="ECO:0000259" key="5">
    <source>
        <dbReference type="PROSITE" id="PS50240"/>
    </source>
</evidence>
<feature type="domain" description="Peptidase S1" evidence="5">
    <location>
        <begin position="496"/>
        <end position="711"/>
    </location>
</feature>
<comment type="similarity">
    <text evidence="2">Belongs to the peptidase S1 family. CLIP subfamily.</text>
</comment>
<feature type="compositionally biased region" description="Acidic residues" evidence="3">
    <location>
        <begin position="320"/>
        <end position="329"/>
    </location>
</feature>
<feature type="compositionally biased region" description="Polar residues" evidence="3">
    <location>
        <begin position="106"/>
        <end position="115"/>
    </location>
</feature>
<sequence>MLLQFFIQFIIFKFCVGQLNGEFWWLNDKLAKFQEVRPPPPKFERLTEFDTDESAKIVFRDDNLINNVEEFVDNKNNKNIEDKTSAEFADNVVKWPEQEKKKTDGASISDQQSVEELNESPDEIGDKFVFKFPENDNFVWKYLINTSTSSPTSMQNKNSSKTNSTKSPVLYNDKISFNINYKESESESICSFIKKAECYRKNGTVYNNKNLKRAYFTEHNMVCCILPLHDKNKDETKIIFPDTLKKMKRPKRSNHESTNQRQRNNLKQRKYGHSHKSKPTTLTKIESPDYEYDDPYWNVKNTKHSNKNKQESISTRYEYDSGDESDDYVSELPKPGLTGLYSDIGRRPSDWNFGFTQTPGYVGNDDYEDNNSGTFGYSTIDPRIGNTKKTRPRGKPQKLSTASDESSNPESHTISYHSKPDFNVLQDFKLNNIMKTMTKQPRPRTTTTESFTEDDSKEPLVNKPYDASSESSVDNFEARQVYRDCWKETTPLFLKSKGKQIIDTTNGSHPWLAMVVPTRRFNIVQCYATLIHPKAVITAADCVHRSAPGDISVIVGLWNLNERSRLKSRVISYSLHPKYKNGELSNNLAILYWKNPVKLGVNIQPACLDNPKMGDECLFVGWGGFDQAMRPQSRWQRASVHTCNGRLSLNGANLPADAFCASVQARSTVTGIGGSLLCDMHDHLVAVGVAVSRDSTLVILPVHDWVMQAISVIDDA</sequence>
<dbReference type="InterPro" id="IPR051487">
    <property type="entry name" value="Ser/Thr_Proteases_Immune/Dev"/>
</dbReference>
<feature type="compositionally biased region" description="Basic residues" evidence="3">
    <location>
        <begin position="264"/>
        <end position="278"/>
    </location>
</feature>
<dbReference type="GO" id="GO:0004252">
    <property type="term" value="F:serine-type endopeptidase activity"/>
    <property type="evidence" value="ECO:0007669"/>
    <property type="project" value="InterPro"/>
</dbReference>
<dbReference type="KEGG" id="tnl:113495974"/>
<dbReference type="InParanoid" id="A0A7E5VR35"/>
<evidence type="ECO:0000256" key="4">
    <source>
        <dbReference type="SAM" id="SignalP"/>
    </source>
</evidence>
<dbReference type="GO" id="GO:0006508">
    <property type="term" value="P:proteolysis"/>
    <property type="evidence" value="ECO:0007669"/>
    <property type="project" value="InterPro"/>
</dbReference>
<dbReference type="InterPro" id="IPR001254">
    <property type="entry name" value="Trypsin_dom"/>
</dbReference>
<dbReference type="PROSITE" id="PS50240">
    <property type="entry name" value="TRYPSIN_DOM"/>
    <property type="match status" value="1"/>
</dbReference>
<dbReference type="Pfam" id="PF00089">
    <property type="entry name" value="Trypsin"/>
    <property type="match status" value="1"/>
</dbReference>
<dbReference type="SUPFAM" id="SSF50494">
    <property type="entry name" value="Trypsin-like serine proteases"/>
    <property type="match status" value="1"/>
</dbReference>
<dbReference type="SMART" id="SM00020">
    <property type="entry name" value="Tryp_SPc"/>
    <property type="match status" value="1"/>
</dbReference>
<dbReference type="OrthoDB" id="6732254at2759"/>
<dbReference type="InterPro" id="IPR009003">
    <property type="entry name" value="Peptidase_S1_PA"/>
</dbReference>
<evidence type="ECO:0000313" key="7">
    <source>
        <dbReference type="RefSeq" id="XP_026730800.1"/>
    </source>
</evidence>
<name>A0A7E5VR35_TRINI</name>
<dbReference type="AlphaFoldDB" id="A0A7E5VR35"/>
<reference evidence="7" key="1">
    <citation type="submission" date="2025-08" db="UniProtKB">
        <authorList>
            <consortium name="RefSeq"/>
        </authorList>
    </citation>
    <scope>IDENTIFICATION</scope>
</reference>
<evidence type="ECO:0000256" key="3">
    <source>
        <dbReference type="SAM" id="MobiDB-lite"/>
    </source>
</evidence>
<proteinExistence type="inferred from homology"/>
<feature type="compositionally biased region" description="Basic residues" evidence="3">
    <location>
        <begin position="386"/>
        <end position="396"/>
    </location>
</feature>